<dbReference type="AlphaFoldDB" id="A0A1H2XSA3"/>
<evidence type="ECO:0000313" key="9">
    <source>
        <dbReference type="EMBL" id="SDW95706.1"/>
    </source>
</evidence>
<evidence type="ECO:0000256" key="3">
    <source>
        <dbReference type="ARBA" id="ARBA00011897"/>
    </source>
</evidence>
<dbReference type="PROSITE" id="PS00708">
    <property type="entry name" value="PRO_ENDOPEP_SER"/>
    <property type="match status" value="1"/>
</dbReference>
<dbReference type="Pfam" id="PF02897">
    <property type="entry name" value="Peptidase_S9_N"/>
    <property type="match status" value="1"/>
</dbReference>
<evidence type="ECO:0000259" key="8">
    <source>
        <dbReference type="Pfam" id="PF02897"/>
    </source>
</evidence>
<evidence type="ECO:0000259" key="7">
    <source>
        <dbReference type="Pfam" id="PF00326"/>
    </source>
</evidence>
<dbReference type="Proteomes" id="UP000199595">
    <property type="component" value="Unassembled WGS sequence"/>
</dbReference>
<evidence type="ECO:0000256" key="5">
    <source>
        <dbReference type="ARBA" id="ARBA00022801"/>
    </source>
</evidence>
<name>A0A1H2XSA3_9FLAO</name>
<dbReference type="EC" id="3.4.21.26" evidence="3"/>
<dbReference type="InterPro" id="IPR051167">
    <property type="entry name" value="Prolyl_oligopep/macrocyclase"/>
</dbReference>
<evidence type="ECO:0000256" key="1">
    <source>
        <dbReference type="ARBA" id="ARBA00001070"/>
    </source>
</evidence>
<gene>
    <name evidence="9" type="ORF">SAMN05444411_102548</name>
</gene>
<comment type="catalytic activity">
    <reaction evidence="1">
        <text>Hydrolysis of Pro-|-Xaa &gt;&gt; Ala-|-Xaa in oligopeptides.</text>
        <dbReference type="EC" id="3.4.21.26"/>
    </reaction>
</comment>
<dbReference type="STRING" id="762486.SAMN05444411_102548"/>
<dbReference type="SUPFAM" id="SSF50993">
    <property type="entry name" value="Peptidase/esterase 'gauge' domain"/>
    <property type="match status" value="1"/>
</dbReference>
<keyword evidence="6" id="KW-0720">Serine protease</keyword>
<dbReference type="GO" id="GO:0070012">
    <property type="term" value="F:oligopeptidase activity"/>
    <property type="evidence" value="ECO:0007669"/>
    <property type="project" value="TreeGrafter"/>
</dbReference>
<dbReference type="PANTHER" id="PTHR42881">
    <property type="entry name" value="PROLYL ENDOPEPTIDASE"/>
    <property type="match status" value="1"/>
</dbReference>
<organism evidence="9 10">
    <name type="scientific">Lutibacter oricola</name>
    <dbReference type="NCBI Taxonomy" id="762486"/>
    <lineage>
        <taxon>Bacteria</taxon>
        <taxon>Pseudomonadati</taxon>
        <taxon>Bacteroidota</taxon>
        <taxon>Flavobacteriia</taxon>
        <taxon>Flavobacteriales</taxon>
        <taxon>Flavobacteriaceae</taxon>
        <taxon>Lutibacter</taxon>
    </lineage>
</organism>
<sequence>MNISKIIAISLFILSVNNVNSQIVYPKTIKQPTKQAYHNVEIVDDYLWLEKINSIEVKDWVKLQNKVSEKYLNKISRRNGSFNQMNSFMYYDMDFDEKEIELIKENKTYYKLMYPGVNSELCIYYKKGIKGSFEKLISPSSISRKDHINFTSLAPSKDDRFLAYKYNRNGSDWGEVKIVQLKNRRYFKETLKHIVSPEIYWFGQGFFYKKYKYTSEFGKREFPSIQYHLLDTEQSEDLIVKNTNNENEGLNLYGTPNQNLFIIKKSNRFDKKFSFYYLDPKGSNTDFKPLFKDIKYNLDIVRFKSDTVYALAKIKDKKYIISFPLDQPKKWKLITPIYKGAVFSEFEFLEDKMVISYQSNKSSIIAVVDYSGKVLGEVVTPEGLSIDGMKFAEETNEFYFKLTSYTVPPVLCQLDLENYKFDYLGKVEVSFDAKNYKFLRKNFTSHDGTQVPMFIVYKDSLSKNSNTPFLLETYGGYGRIAKPTYNPGVIHFIENGGAFAYVHVRGGGEFGEKWKEAGRKMNKVNAILDFTSAAEYLIEEGYTKPRKIAITGTSHGGLIIASAIIKKPELFGAAVINVGVLDMLRFENSSVGSVYTNINEFGSIKIEEEFKNLLSYSPYHNIDSKINYPSILISTGSDDNRVPPYYSYKFAAKLQENILQTNPVLLWSQSNTGHYGANKANSRIKENAFIYGFLMNELTKED</sequence>
<feature type="domain" description="Peptidase S9A N-terminal" evidence="8">
    <location>
        <begin position="26"/>
        <end position="419"/>
    </location>
</feature>
<dbReference type="PANTHER" id="PTHR42881:SF2">
    <property type="entry name" value="PROLYL ENDOPEPTIDASE"/>
    <property type="match status" value="1"/>
</dbReference>
<evidence type="ECO:0000256" key="2">
    <source>
        <dbReference type="ARBA" id="ARBA00005228"/>
    </source>
</evidence>
<comment type="similarity">
    <text evidence="2">Belongs to the peptidase S9A family.</text>
</comment>
<dbReference type="Gene3D" id="2.130.10.120">
    <property type="entry name" value="Prolyl oligopeptidase, N-terminal domain"/>
    <property type="match status" value="1"/>
</dbReference>
<keyword evidence="4" id="KW-0645">Protease</keyword>
<dbReference type="RefSeq" id="WP_090121801.1">
    <property type="nucleotide sequence ID" value="NZ_FNNJ01000002.1"/>
</dbReference>
<reference evidence="9 10" key="1">
    <citation type="submission" date="2016-10" db="EMBL/GenBank/DDBJ databases">
        <authorList>
            <person name="de Groot N.N."/>
        </authorList>
    </citation>
    <scope>NUCLEOTIDE SEQUENCE [LARGE SCALE GENOMIC DNA]</scope>
    <source>
        <strain evidence="9 10">DSM 24956</strain>
    </source>
</reference>
<accession>A0A1H2XSA3</accession>
<dbReference type="GO" id="GO:0005829">
    <property type="term" value="C:cytosol"/>
    <property type="evidence" value="ECO:0007669"/>
    <property type="project" value="TreeGrafter"/>
</dbReference>
<dbReference type="InterPro" id="IPR023302">
    <property type="entry name" value="Pept_S9A_N"/>
</dbReference>
<dbReference type="InterPro" id="IPR001375">
    <property type="entry name" value="Peptidase_S9_cat"/>
</dbReference>
<dbReference type="InterPro" id="IPR002471">
    <property type="entry name" value="Pept_S9_AS"/>
</dbReference>
<dbReference type="SUPFAM" id="SSF53474">
    <property type="entry name" value="alpha/beta-Hydrolases"/>
    <property type="match status" value="1"/>
</dbReference>
<dbReference type="InterPro" id="IPR002470">
    <property type="entry name" value="Peptidase_S9A"/>
</dbReference>
<evidence type="ECO:0000256" key="4">
    <source>
        <dbReference type="ARBA" id="ARBA00022670"/>
    </source>
</evidence>
<protein>
    <recommendedName>
        <fullName evidence="3">prolyl oligopeptidase</fullName>
        <ecNumber evidence="3">3.4.21.26</ecNumber>
    </recommendedName>
</protein>
<proteinExistence type="inferred from homology"/>
<feature type="domain" description="Peptidase S9 prolyl oligopeptidase catalytic" evidence="7">
    <location>
        <begin position="492"/>
        <end position="699"/>
    </location>
</feature>
<dbReference type="GO" id="GO:0006508">
    <property type="term" value="P:proteolysis"/>
    <property type="evidence" value="ECO:0007669"/>
    <property type="project" value="UniProtKB-KW"/>
</dbReference>
<keyword evidence="5" id="KW-0378">Hydrolase</keyword>
<evidence type="ECO:0000256" key="6">
    <source>
        <dbReference type="ARBA" id="ARBA00022825"/>
    </source>
</evidence>
<dbReference type="EMBL" id="FNNJ01000002">
    <property type="protein sequence ID" value="SDW95706.1"/>
    <property type="molecule type" value="Genomic_DNA"/>
</dbReference>
<dbReference type="Gene3D" id="3.40.50.1820">
    <property type="entry name" value="alpha/beta hydrolase"/>
    <property type="match status" value="1"/>
</dbReference>
<dbReference type="InterPro" id="IPR029058">
    <property type="entry name" value="AB_hydrolase_fold"/>
</dbReference>
<dbReference type="GO" id="GO:0004252">
    <property type="term" value="F:serine-type endopeptidase activity"/>
    <property type="evidence" value="ECO:0007669"/>
    <property type="project" value="UniProtKB-EC"/>
</dbReference>
<dbReference type="PRINTS" id="PR00862">
    <property type="entry name" value="PROLIGOPTASE"/>
</dbReference>
<dbReference type="Pfam" id="PF00326">
    <property type="entry name" value="Peptidase_S9"/>
    <property type="match status" value="1"/>
</dbReference>
<dbReference type="OrthoDB" id="9801421at2"/>
<keyword evidence="10" id="KW-1185">Reference proteome</keyword>
<evidence type="ECO:0000313" key="10">
    <source>
        <dbReference type="Proteomes" id="UP000199595"/>
    </source>
</evidence>